<protein>
    <submittedName>
        <fullName evidence="11">Exopolysaccharide biosynthesis protein</fullName>
    </submittedName>
</protein>
<evidence type="ECO:0000256" key="6">
    <source>
        <dbReference type="ARBA" id="ARBA00022989"/>
    </source>
</evidence>
<evidence type="ECO:0000256" key="2">
    <source>
        <dbReference type="ARBA" id="ARBA00006464"/>
    </source>
</evidence>
<keyword evidence="12" id="KW-1185">Reference proteome</keyword>
<keyword evidence="6 9" id="KW-1133">Transmembrane helix</keyword>
<dbReference type="EMBL" id="BMGH01000001">
    <property type="protein sequence ID" value="GGD12981.1"/>
    <property type="molecule type" value="Genomic_DNA"/>
</dbReference>
<proteinExistence type="inferred from homology"/>
<evidence type="ECO:0000256" key="5">
    <source>
        <dbReference type="ARBA" id="ARBA00022692"/>
    </source>
</evidence>
<keyword evidence="3" id="KW-1003">Cell membrane</keyword>
<feature type="domain" description="Bacterial sugar transferase" evidence="10">
    <location>
        <begin position="31"/>
        <end position="222"/>
    </location>
</feature>
<evidence type="ECO:0000313" key="12">
    <source>
        <dbReference type="Proteomes" id="UP000613582"/>
    </source>
</evidence>
<keyword evidence="8" id="KW-0270">Exopolysaccharide synthesis</keyword>
<keyword evidence="5 9" id="KW-0812">Transmembrane</keyword>
<evidence type="ECO:0000259" key="10">
    <source>
        <dbReference type="Pfam" id="PF02397"/>
    </source>
</evidence>
<reference evidence="11" key="2">
    <citation type="submission" date="2020-09" db="EMBL/GenBank/DDBJ databases">
        <authorList>
            <person name="Sun Q."/>
            <person name="Zhou Y."/>
        </authorList>
    </citation>
    <scope>NUCLEOTIDE SEQUENCE</scope>
    <source>
        <strain evidence="11">CGMCC 1.12921</strain>
    </source>
</reference>
<name>A0A8J2V2P9_9PROT</name>
<comment type="subcellular location">
    <subcellularLocation>
        <location evidence="1">Cell membrane</location>
    </subcellularLocation>
</comment>
<reference evidence="11" key="1">
    <citation type="journal article" date="2014" name="Int. J. Syst. Evol. Microbiol.">
        <title>Complete genome sequence of Corynebacterium casei LMG S-19264T (=DSM 44701T), isolated from a smear-ripened cheese.</title>
        <authorList>
            <consortium name="US DOE Joint Genome Institute (JGI-PGF)"/>
            <person name="Walter F."/>
            <person name="Albersmeier A."/>
            <person name="Kalinowski J."/>
            <person name="Ruckert C."/>
        </authorList>
    </citation>
    <scope>NUCLEOTIDE SEQUENCE</scope>
    <source>
        <strain evidence="11">CGMCC 1.12921</strain>
    </source>
</reference>
<gene>
    <name evidence="11" type="ORF">GCM10011342_22210</name>
</gene>
<dbReference type="InterPro" id="IPR003362">
    <property type="entry name" value="Bact_transf"/>
</dbReference>
<keyword evidence="4" id="KW-0808">Transferase</keyword>
<sequence>MTEIKTFDGSVFDIADDSVERAFSGIDGLAKRAFDYTASISLILFTLPLLFAIAVIIKIQDGGPILFSHKRCGQGGRLFPCLKFRTMRTNADKALEDLLARDPAARAEWHRTRKLRNDPRITPIGRFLRKSSLDELPQLFNILRGDMSLIGPRPVTTQELDRYGALLAYYYAARPGITGMWQVNGRNRLSYEERVIYDAEYVRDWTFARDVKILVKTVPAVLSFDGAC</sequence>
<dbReference type="GO" id="GO:0016780">
    <property type="term" value="F:phosphotransferase activity, for other substituted phosphate groups"/>
    <property type="evidence" value="ECO:0007669"/>
    <property type="project" value="TreeGrafter"/>
</dbReference>
<keyword evidence="7 9" id="KW-0472">Membrane</keyword>
<evidence type="ECO:0000313" key="11">
    <source>
        <dbReference type="EMBL" id="GGD12981.1"/>
    </source>
</evidence>
<evidence type="ECO:0000256" key="3">
    <source>
        <dbReference type="ARBA" id="ARBA00022475"/>
    </source>
</evidence>
<dbReference type="RefSeq" id="WP_188158355.1">
    <property type="nucleotide sequence ID" value="NZ_BMGH01000001.1"/>
</dbReference>
<dbReference type="Proteomes" id="UP000613582">
    <property type="component" value="Unassembled WGS sequence"/>
</dbReference>
<dbReference type="PANTHER" id="PTHR30576:SF4">
    <property type="entry name" value="UNDECAPRENYL-PHOSPHATE GALACTOSE PHOSPHOTRANSFERASE"/>
    <property type="match status" value="1"/>
</dbReference>
<comment type="caution">
    <text evidence="11">The sequence shown here is derived from an EMBL/GenBank/DDBJ whole genome shotgun (WGS) entry which is preliminary data.</text>
</comment>
<dbReference type="Pfam" id="PF02397">
    <property type="entry name" value="Bac_transf"/>
    <property type="match status" value="1"/>
</dbReference>
<evidence type="ECO:0000256" key="1">
    <source>
        <dbReference type="ARBA" id="ARBA00004236"/>
    </source>
</evidence>
<dbReference type="GO" id="GO:0000271">
    <property type="term" value="P:polysaccharide biosynthetic process"/>
    <property type="evidence" value="ECO:0007669"/>
    <property type="project" value="UniProtKB-KW"/>
</dbReference>
<accession>A0A8J2V2P9</accession>
<dbReference type="GO" id="GO:0005886">
    <property type="term" value="C:plasma membrane"/>
    <property type="evidence" value="ECO:0007669"/>
    <property type="project" value="UniProtKB-SubCell"/>
</dbReference>
<evidence type="ECO:0000256" key="4">
    <source>
        <dbReference type="ARBA" id="ARBA00022679"/>
    </source>
</evidence>
<feature type="transmembrane region" description="Helical" evidence="9">
    <location>
        <begin position="36"/>
        <end position="57"/>
    </location>
</feature>
<dbReference type="AlphaFoldDB" id="A0A8J2V2P9"/>
<evidence type="ECO:0000256" key="9">
    <source>
        <dbReference type="SAM" id="Phobius"/>
    </source>
</evidence>
<evidence type="ECO:0000256" key="8">
    <source>
        <dbReference type="ARBA" id="ARBA00023169"/>
    </source>
</evidence>
<organism evidence="11 12">
    <name type="scientific">Aquisalinus flavus</name>
    <dbReference type="NCBI Taxonomy" id="1526572"/>
    <lineage>
        <taxon>Bacteria</taxon>
        <taxon>Pseudomonadati</taxon>
        <taxon>Pseudomonadota</taxon>
        <taxon>Alphaproteobacteria</taxon>
        <taxon>Parvularculales</taxon>
        <taxon>Parvularculaceae</taxon>
        <taxon>Aquisalinus</taxon>
    </lineage>
</organism>
<comment type="similarity">
    <text evidence="2">Belongs to the bacterial sugar transferase family.</text>
</comment>
<dbReference type="PANTHER" id="PTHR30576">
    <property type="entry name" value="COLANIC BIOSYNTHESIS UDP-GLUCOSE LIPID CARRIER TRANSFERASE"/>
    <property type="match status" value="1"/>
</dbReference>
<evidence type="ECO:0000256" key="7">
    <source>
        <dbReference type="ARBA" id="ARBA00023136"/>
    </source>
</evidence>